<comment type="similarity">
    <text evidence="1">Belongs to the SIN1 family.</text>
</comment>
<evidence type="ECO:0000259" key="4">
    <source>
        <dbReference type="Pfam" id="PF16979"/>
    </source>
</evidence>
<evidence type="ECO:0000256" key="1">
    <source>
        <dbReference type="ARBA" id="ARBA00009407"/>
    </source>
</evidence>
<comment type="caution">
    <text evidence="6">The sequence shown here is derived from an EMBL/GenBank/DDBJ whole genome shotgun (WGS) entry which is preliminary data.</text>
</comment>
<dbReference type="GO" id="GO:0038203">
    <property type="term" value="P:TORC2 signaling"/>
    <property type="evidence" value="ECO:0007669"/>
    <property type="project" value="TreeGrafter"/>
</dbReference>
<protein>
    <submittedName>
        <fullName evidence="6">Component of a membrane-bound complex containing the Tor2p kinase</fullName>
    </submittedName>
</protein>
<evidence type="ECO:0000313" key="6">
    <source>
        <dbReference type="EMBL" id="KAK5080920.1"/>
    </source>
</evidence>
<dbReference type="GO" id="GO:0005886">
    <property type="term" value="C:plasma membrane"/>
    <property type="evidence" value="ECO:0007669"/>
    <property type="project" value="TreeGrafter"/>
</dbReference>
<sequence length="817" mass="89596">MALSQPEDFAIWYLRTTYLNSCKDGIGDRLINVNSSILNTHGFRAAGWTTDAVQPTHSPPIPTAINTEYFQDGRPGVLLREESRDDDDEGGMVTGRKSNDTIGPGINVVKRRRRREQIEDDDSSDLSDESDDDEDAGRRAAQQIRFAKMPARDRAGSSPSQTAEVQAKPDVMVTSPSKPDGRKRTGSLGAVEAVKARARADTTTSSDFSSENEIDPAYFQRRQIRPQKPSKSSGIAAPPPERDLTKELVQKNDPDHDPDDSDSDSVNSAASSDLGQTLDSTDLLTTSDDPHMRSSSPILAGVRTAGARPIPSESPKRMRSIPALQVLPSPRPISMIQPVSLLSQALRRQSSSTSNPVQRFAGLSGKGSPNPLWIKVFAPFSEASDDPFEMPLLKTSKDGEPVIVAEAIGLALWRYCEEKLKPDLKPEQLNVNKWVLRLVEDGEVEYDFPPLSRTSAVADFTMNNNRGARGRSRGRAYDEFALVEASTGEAEVNERETPMFSPTKSEMAPQRSQRPQPPQAMPSTNMAPPLTTRPSNKSNALLVGQPFTSALANTGLEPADKPAPATMTSTPRLGTTKTIRVKYFDLDTIGQTTKVEVSTDTYIAEILDLVCRRWNLDKAGFLLKVAGTNTVAALDRTVEALGTRSDLDLVRKRFGAGPNNLTGSPGSASPNAPLLLDIQGPTGKDKKSKKGQKMLHPLAQKQDMMMSATNFKKYYVTRRRVTSFSQSSSRVLVFDGDMLHNMPADTGKTMIDSNAKTNSFAFADMLRCKVSTKHHKLIRLVVRRGTESKRYDFEARTSGEAQEIVDEITKEMKLARG</sequence>
<dbReference type="Pfam" id="PF23164">
    <property type="entry name" value="UBL_AVO1"/>
    <property type="match status" value="1"/>
</dbReference>
<reference evidence="6 7" key="1">
    <citation type="submission" date="2023-08" db="EMBL/GenBank/DDBJ databases">
        <title>Black Yeasts Isolated from many extreme environments.</title>
        <authorList>
            <person name="Coleine C."/>
            <person name="Stajich J.E."/>
            <person name="Selbmann L."/>
        </authorList>
    </citation>
    <scope>NUCLEOTIDE SEQUENCE [LARGE SCALE GENOMIC DNA]</scope>
    <source>
        <strain evidence="6 7">CCFEE 5910</strain>
    </source>
</reference>
<feature type="compositionally biased region" description="Basic and acidic residues" evidence="2">
    <location>
        <begin position="240"/>
        <end position="255"/>
    </location>
</feature>
<feature type="domain" description="CRIM" evidence="3">
    <location>
        <begin position="340"/>
        <end position="494"/>
    </location>
</feature>
<feature type="domain" description="AVO1/Sin1 ubiquitin-like" evidence="5">
    <location>
        <begin position="590"/>
        <end position="653"/>
    </location>
</feature>
<organism evidence="6 7">
    <name type="scientific">Lithohypha guttulata</name>
    <dbReference type="NCBI Taxonomy" id="1690604"/>
    <lineage>
        <taxon>Eukaryota</taxon>
        <taxon>Fungi</taxon>
        <taxon>Dikarya</taxon>
        <taxon>Ascomycota</taxon>
        <taxon>Pezizomycotina</taxon>
        <taxon>Eurotiomycetes</taxon>
        <taxon>Chaetothyriomycetidae</taxon>
        <taxon>Chaetothyriales</taxon>
        <taxon>Trichomeriaceae</taxon>
        <taxon>Lithohypha</taxon>
    </lineage>
</organism>
<dbReference type="InterPro" id="IPR031313">
    <property type="entry name" value="Sin1_PH_dom"/>
</dbReference>
<name>A0AAN7STA9_9EURO</name>
<feature type="region of interest" description="Disordered" evidence="2">
    <location>
        <begin position="552"/>
        <end position="571"/>
    </location>
</feature>
<keyword evidence="6" id="KW-0808">Transferase</keyword>
<dbReference type="GO" id="GO:0031932">
    <property type="term" value="C:TORC2 complex"/>
    <property type="evidence" value="ECO:0007669"/>
    <property type="project" value="InterPro"/>
</dbReference>
<feature type="compositionally biased region" description="Low complexity" evidence="2">
    <location>
        <begin position="264"/>
        <end position="287"/>
    </location>
</feature>
<feature type="compositionally biased region" description="Acidic residues" evidence="2">
    <location>
        <begin position="118"/>
        <end position="135"/>
    </location>
</feature>
<gene>
    <name evidence="6" type="primary">AVO1</name>
    <name evidence="6" type="ORF">LTR05_008236</name>
</gene>
<keyword evidence="7" id="KW-1185">Reference proteome</keyword>
<dbReference type="Pfam" id="PF16978">
    <property type="entry name" value="CRIM"/>
    <property type="match status" value="1"/>
</dbReference>
<dbReference type="InterPro" id="IPR031567">
    <property type="entry name" value="CRIM_dom"/>
</dbReference>
<accession>A0AAN7STA9</accession>
<feature type="region of interest" description="Disordered" evidence="2">
    <location>
        <begin position="81"/>
        <end position="318"/>
    </location>
</feature>
<evidence type="ECO:0000313" key="7">
    <source>
        <dbReference type="Proteomes" id="UP001309876"/>
    </source>
</evidence>
<dbReference type="Gene3D" id="2.30.29.30">
    <property type="entry name" value="Pleckstrin-homology domain (PH domain)/Phosphotyrosine-binding domain (PTB)"/>
    <property type="match status" value="1"/>
</dbReference>
<feature type="domain" description="SIN1-type PH" evidence="4">
    <location>
        <begin position="710"/>
        <end position="813"/>
    </location>
</feature>
<keyword evidence="6" id="KW-0418">Kinase</keyword>
<dbReference type="GO" id="GO:0005546">
    <property type="term" value="F:phosphatidylinositol-4,5-bisphosphate binding"/>
    <property type="evidence" value="ECO:0007669"/>
    <property type="project" value="TreeGrafter"/>
</dbReference>
<dbReference type="PANTHER" id="PTHR13335">
    <property type="entry name" value="TARGET OF RAPAMYCIN COMPLEX 2 SUBUNIT MAPKAP1"/>
    <property type="match status" value="1"/>
</dbReference>
<dbReference type="PANTHER" id="PTHR13335:SF1">
    <property type="entry name" value="TARGET OF RAPAMYCIN COMPLEX 2 SUBUNIT MAPKAP1"/>
    <property type="match status" value="1"/>
</dbReference>
<evidence type="ECO:0000259" key="5">
    <source>
        <dbReference type="Pfam" id="PF23164"/>
    </source>
</evidence>
<evidence type="ECO:0000259" key="3">
    <source>
        <dbReference type="Pfam" id="PF16978"/>
    </source>
</evidence>
<dbReference type="Pfam" id="PF16979">
    <property type="entry name" value="SIN1_PH"/>
    <property type="match status" value="1"/>
</dbReference>
<proteinExistence type="inferred from homology"/>
<dbReference type="InterPro" id="IPR008828">
    <property type="entry name" value="Sin1/Avo1"/>
</dbReference>
<dbReference type="EMBL" id="JAVRRJ010000011">
    <property type="protein sequence ID" value="KAK5080920.1"/>
    <property type="molecule type" value="Genomic_DNA"/>
</dbReference>
<evidence type="ECO:0000256" key="2">
    <source>
        <dbReference type="SAM" id="MobiDB-lite"/>
    </source>
</evidence>
<dbReference type="GO" id="GO:0016301">
    <property type="term" value="F:kinase activity"/>
    <property type="evidence" value="ECO:0007669"/>
    <property type="project" value="UniProtKB-KW"/>
</dbReference>
<feature type="compositionally biased region" description="Polar residues" evidence="2">
    <location>
        <begin position="201"/>
        <end position="211"/>
    </location>
</feature>
<dbReference type="InterPro" id="IPR011993">
    <property type="entry name" value="PH-like_dom_sf"/>
</dbReference>
<dbReference type="InterPro" id="IPR056385">
    <property type="entry name" value="UBL_AVO1/Sin1"/>
</dbReference>
<dbReference type="GO" id="GO:0005737">
    <property type="term" value="C:cytoplasm"/>
    <property type="evidence" value="ECO:0007669"/>
    <property type="project" value="TreeGrafter"/>
</dbReference>
<dbReference type="AlphaFoldDB" id="A0AAN7STA9"/>
<dbReference type="Proteomes" id="UP001309876">
    <property type="component" value="Unassembled WGS sequence"/>
</dbReference>
<feature type="region of interest" description="Disordered" evidence="2">
    <location>
        <begin position="488"/>
        <end position="539"/>
    </location>
</feature>